<keyword evidence="6" id="KW-1015">Disulfide bond</keyword>
<evidence type="ECO:0000256" key="7">
    <source>
        <dbReference type="ARBA" id="ARBA00023186"/>
    </source>
</evidence>
<gene>
    <name evidence="9" type="ORF">CVLEPA_LOCUS9234</name>
</gene>
<feature type="compositionally biased region" description="Polar residues" evidence="8">
    <location>
        <begin position="1"/>
        <end position="12"/>
    </location>
</feature>
<dbReference type="SUPFAM" id="SSF47072">
    <property type="entry name" value="Cysteine alpha-hairpin motif"/>
    <property type="match status" value="1"/>
</dbReference>
<keyword evidence="3" id="KW-0479">Metal-binding</keyword>
<dbReference type="Proteomes" id="UP001642483">
    <property type="component" value="Unassembled WGS sequence"/>
</dbReference>
<feature type="region of interest" description="Disordered" evidence="8">
    <location>
        <begin position="1"/>
        <end position="28"/>
    </location>
</feature>
<organism evidence="9 10">
    <name type="scientific">Clavelina lepadiformis</name>
    <name type="common">Light-bulb sea squirt</name>
    <name type="synonym">Ascidia lepadiformis</name>
    <dbReference type="NCBI Taxonomy" id="159417"/>
    <lineage>
        <taxon>Eukaryota</taxon>
        <taxon>Metazoa</taxon>
        <taxon>Chordata</taxon>
        <taxon>Tunicata</taxon>
        <taxon>Ascidiacea</taxon>
        <taxon>Aplousobranchia</taxon>
        <taxon>Clavelinidae</taxon>
        <taxon>Clavelina</taxon>
    </lineage>
</organism>
<keyword evidence="4" id="KW-0186">Copper</keyword>
<protein>
    <recommendedName>
        <fullName evidence="11">Cytochrome c oxidase copper chaperone</fullName>
    </recommendedName>
</protein>
<name>A0ABP0FKS0_CLALP</name>
<evidence type="ECO:0000256" key="5">
    <source>
        <dbReference type="ARBA" id="ARBA00023128"/>
    </source>
</evidence>
<evidence type="ECO:0000256" key="4">
    <source>
        <dbReference type="ARBA" id="ARBA00023008"/>
    </source>
</evidence>
<evidence type="ECO:0000256" key="6">
    <source>
        <dbReference type="ARBA" id="ARBA00023157"/>
    </source>
</evidence>
<evidence type="ECO:0000256" key="1">
    <source>
        <dbReference type="ARBA" id="ARBA00004569"/>
    </source>
</evidence>
<feature type="compositionally biased region" description="Basic and acidic residues" evidence="8">
    <location>
        <begin position="14"/>
        <end position="28"/>
    </location>
</feature>
<proteinExistence type="inferred from homology"/>
<dbReference type="InterPro" id="IPR009069">
    <property type="entry name" value="Cys_alpha_HP_mot_SF"/>
</dbReference>
<accession>A0ABP0FKS0</accession>
<dbReference type="Gene3D" id="1.10.287.1130">
    <property type="entry name" value="CytochromE C oxidase copper chaperone"/>
    <property type="match status" value="1"/>
</dbReference>
<dbReference type="PANTHER" id="PTHR16719">
    <property type="entry name" value="CYTOCHROME C OXIDASE COPPER CHAPERONE"/>
    <property type="match status" value="1"/>
</dbReference>
<evidence type="ECO:0000313" key="10">
    <source>
        <dbReference type="Proteomes" id="UP001642483"/>
    </source>
</evidence>
<evidence type="ECO:0000313" key="9">
    <source>
        <dbReference type="EMBL" id="CAK8678962.1"/>
    </source>
</evidence>
<keyword evidence="7" id="KW-0143">Chaperone</keyword>
<evidence type="ECO:0000256" key="2">
    <source>
        <dbReference type="ARBA" id="ARBA00009241"/>
    </source>
</evidence>
<keyword evidence="10" id="KW-1185">Reference proteome</keyword>
<dbReference type="Pfam" id="PF05051">
    <property type="entry name" value="COX17"/>
    <property type="match status" value="1"/>
</dbReference>
<evidence type="ECO:0008006" key="11">
    <source>
        <dbReference type="Google" id="ProtNLM"/>
    </source>
</evidence>
<dbReference type="PANTHER" id="PTHR16719:SF0">
    <property type="entry name" value="CYTOCHROME C OXIDASE COPPER CHAPERONE"/>
    <property type="match status" value="1"/>
</dbReference>
<comment type="similarity">
    <text evidence="2">Belongs to the COX17 family.</text>
</comment>
<dbReference type="InterPro" id="IPR007745">
    <property type="entry name" value="Cyt_c_oxidase_Cu-chaperone"/>
</dbReference>
<sequence>MSDTRCTDSSSKAAEPKPDKRPRDKDGKLLKPCCVCLETKGARDECIINKGEESCGDFIEAHKKCLRDLGFNI</sequence>
<reference evidence="9 10" key="1">
    <citation type="submission" date="2024-02" db="EMBL/GenBank/DDBJ databases">
        <authorList>
            <person name="Daric V."/>
            <person name="Darras S."/>
        </authorList>
    </citation>
    <scope>NUCLEOTIDE SEQUENCE [LARGE SCALE GENOMIC DNA]</scope>
</reference>
<evidence type="ECO:0000256" key="8">
    <source>
        <dbReference type="SAM" id="MobiDB-lite"/>
    </source>
</evidence>
<comment type="subcellular location">
    <subcellularLocation>
        <location evidence="1">Mitochondrion intermembrane space</location>
    </subcellularLocation>
</comment>
<dbReference type="EMBL" id="CAWYQH010000057">
    <property type="protein sequence ID" value="CAK8678962.1"/>
    <property type="molecule type" value="Genomic_DNA"/>
</dbReference>
<evidence type="ECO:0000256" key="3">
    <source>
        <dbReference type="ARBA" id="ARBA00022723"/>
    </source>
</evidence>
<keyword evidence="5" id="KW-0496">Mitochondrion</keyword>
<comment type="caution">
    <text evidence="9">The sequence shown here is derived from an EMBL/GenBank/DDBJ whole genome shotgun (WGS) entry which is preliminary data.</text>
</comment>